<dbReference type="Pfam" id="PF17674">
    <property type="entry name" value="HHH_9"/>
    <property type="match status" value="1"/>
</dbReference>
<protein>
    <submittedName>
        <fullName evidence="2">Transcriptional accessory protein Tex/SPT6</fullName>
    </submittedName>
</protein>
<dbReference type="PANTHER" id="PTHR10724">
    <property type="entry name" value="30S RIBOSOMAL PROTEIN S1"/>
    <property type="match status" value="1"/>
</dbReference>
<dbReference type="GO" id="GO:0005737">
    <property type="term" value="C:cytoplasm"/>
    <property type="evidence" value="ECO:0007669"/>
    <property type="project" value="UniProtKB-ARBA"/>
</dbReference>
<evidence type="ECO:0000313" key="3">
    <source>
        <dbReference type="Proteomes" id="UP000053091"/>
    </source>
</evidence>
<dbReference type="FunFam" id="3.30.420.140:FF:000001">
    <property type="entry name" value="RNA-binding transcriptional accessory protein"/>
    <property type="match status" value="1"/>
</dbReference>
<dbReference type="InterPro" id="IPR012340">
    <property type="entry name" value="NA-bd_OB-fold"/>
</dbReference>
<dbReference type="PROSITE" id="PS50126">
    <property type="entry name" value="S1"/>
    <property type="match status" value="1"/>
</dbReference>
<dbReference type="GO" id="GO:0003729">
    <property type="term" value="F:mRNA binding"/>
    <property type="evidence" value="ECO:0007669"/>
    <property type="project" value="UniProtKB-ARBA"/>
</dbReference>
<dbReference type="AlphaFoldDB" id="A0A0S7C2L3"/>
<dbReference type="InterPro" id="IPR055179">
    <property type="entry name" value="Tex-like_central_region"/>
</dbReference>
<dbReference type="Pfam" id="PF22706">
    <property type="entry name" value="Tex_central_region"/>
    <property type="match status" value="1"/>
</dbReference>
<dbReference type="FunFam" id="1.10.10.650:FF:000001">
    <property type="entry name" value="S1 RNA-binding domain 1"/>
    <property type="match status" value="1"/>
</dbReference>
<dbReference type="Gene3D" id="1.10.10.650">
    <property type="entry name" value="RuvA domain 2-like"/>
    <property type="match status" value="1"/>
</dbReference>
<gene>
    <name evidence="2" type="ORF">TBC1_111217</name>
</gene>
<dbReference type="SUPFAM" id="SSF50249">
    <property type="entry name" value="Nucleic acid-binding proteins"/>
    <property type="match status" value="1"/>
</dbReference>
<dbReference type="InterPro" id="IPR037027">
    <property type="entry name" value="YqgF/RNaseH-like_dom_sf"/>
</dbReference>
<dbReference type="Pfam" id="PF00575">
    <property type="entry name" value="S1"/>
    <property type="match status" value="1"/>
</dbReference>
<dbReference type="Gene3D" id="1.10.3500.10">
    <property type="entry name" value="Tex N-terminal region-like"/>
    <property type="match status" value="1"/>
</dbReference>
<dbReference type="FunFam" id="2.40.50.140:FF:000051">
    <property type="entry name" value="RNA-binding transcriptional accessory protein"/>
    <property type="match status" value="1"/>
</dbReference>
<dbReference type="GO" id="GO:0006139">
    <property type="term" value="P:nucleobase-containing compound metabolic process"/>
    <property type="evidence" value="ECO:0007669"/>
    <property type="project" value="InterPro"/>
</dbReference>
<dbReference type="InterPro" id="IPR012337">
    <property type="entry name" value="RNaseH-like_sf"/>
</dbReference>
<feature type="domain" description="S1 motif" evidence="1">
    <location>
        <begin position="642"/>
        <end position="711"/>
    </location>
</feature>
<dbReference type="SUPFAM" id="SSF47781">
    <property type="entry name" value="RuvA domain 2-like"/>
    <property type="match status" value="2"/>
</dbReference>
<dbReference type="Gene3D" id="1.10.150.310">
    <property type="entry name" value="Tex RuvX-like domain-like"/>
    <property type="match status" value="1"/>
</dbReference>
<dbReference type="Pfam" id="PF09371">
    <property type="entry name" value="Tex_N"/>
    <property type="match status" value="1"/>
</dbReference>
<dbReference type="EMBL" id="DF968182">
    <property type="protein sequence ID" value="GAP43075.1"/>
    <property type="molecule type" value="Genomic_DNA"/>
</dbReference>
<evidence type="ECO:0000259" key="1">
    <source>
        <dbReference type="PROSITE" id="PS50126"/>
    </source>
</evidence>
<dbReference type="Proteomes" id="UP000053091">
    <property type="component" value="Unassembled WGS sequence"/>
</dbReference>
<dbReference type="STRING" id="1678841.TBC1_111217"/>
<dbReference type="GO" id="GO:0006412">
    <property type="term" value="P:translation"/>
    <property type="evidence" value="ECO:0007669"/>
    <property type="project" value="TreeGrafter"/>
</dbReference>
<dbReference type="Gene3D" id="3.30.420.140">
    <property type="entry name" value="YqgF/RNase H-like domain"/>
    <property type="match status" value="1"/>
</dbReference>
<keyword evidence="3" id="KW-1185">Reference proteome</keyword>
<dbReference type="CDD" id="cd05685">
    <property type="entry name" value="S1_Tex"/>
    <property type="match status" value="1"/>
</dbReference>
<dbReference type="Pfam" id="PF16921">
    <property type="entry name" value="Tex_YqgF"/>
    <property type="match status" value="1"/>
</dbReference>
<sequence>MTDQNNQFAEMIARELNLQPWQVFNTIKLMEGGATIPFMARYRKEMTGSLDEVQLAAIRDRHQQLMELEKRREYILGSVQEQEKLTPELEKQIREATTLTALEDLYLPYKPKRKTRATIAREKGLEPLAKILMAQNPVDPEEKAEAFIDPEKSVNSAEDALAGARDIIAEWVNESLPAREQVRNLFTREAMISSRPVKGKELEGIHYQNYYDTTEQILRAPSHRILAMFRGEEEGFLRLAVEPAEEKAIARLNRIFLKGDNEVTRQVEMAVKDAYKRLLQPSMETEMRQLAKQKADDEAIKVFAGNLRQLLLAAPLGQKNVLAIDPGFRTGCKLVCLDRQGRLLHNETIYPHPPQNEVREAVAKVKNLVSAYGVEAIAIGNGTAGRETENFIRKIPFDRPLVSIMVNESGASVYSASAVAREEFPEYDVTVRGAVSIGRRLMDPLAELVKIDPKSIGVGQYQHDVNQQSLQHSLEDTVISCVNQVGVELNTASKQLLSYVSGLGPSIAGNIVEHRNKNGAFRSRKELLKVKRFGDKAFEQAAGFLRIRDAENPLDRSAVHPESYDIVQRMADSLGCTVKNLIEQEELRKKIMPEHFVTQSAGLPTINDILQELAKPGRDPREQFDLFEFDNSINSIEDLKPGMILNGIITNITAFGAFVDIGVHQDGLVHVSQMANRFVRDPNEVVKLTQKVRVKVMDVDVARKRISLSMKEAAG</sequence>
<dbReference type="SMART" id="SM00316">
    <property type="entry name" value="S1"/>
    <property type="match status" value="1"/>
</dbReference>
<dbReference type="PANTHER" id="PTHR10724:SF10">
    <property type="entry name" value="S1 RNA-BINDING DOMAIN-CONTAINING PROTEIN 1"/>
    <property type="match status" value="1"/>
</dbReference>
<dbReference type="InterPro" id="IPR006641">
    <property type="entry name" value="YqgF/RNaseH-like_dom"/>
</dbReference>
<organism evidence="2">
    <name type="scientific">Lentimicrobium saccharophilum</name>
    <dbReference type="NCBI Taxonomy" id="1678841"/>
    <lineage>
        <taxon>Bacteria</taxon>
        <taxon>Pseudomonadati</taxon>
        <taxon>Bacteroidota</taxon>
        <taxon>Bacteroidia</taxon>
        <taxon>Bacteroidales</taxon>
        <taxon>Lentimicrobiaceae</taxon>
        <taxon>Lentimicrobium</taxon>
    </lineage>
</organism>
<dbReference type="InterPro" id="IPR023319">
    <property type="entry name" value="Tex-like_HTH_dom_sf"/>
</dbReference>
<dbReference type="FunFam" id="1.10.150.310:FF:000001">
    <property type="entry name" value="RNA-binding transcriptional accessory protein"/>
    <property type="match status" value="1"/>
</dbReference>
<dbReference type="RefSeq" id="WP_172668841.1">
    <property type="nucleotide sequence ID" value="NZ_DF968182.1"/>
</dbReference>
<dbReference type="SUPFAM" id="SSF158832">
    <property type="entry name" value="Tex N-terminal region-like"/>
    <property type="match status" value="1"/>
</dbReference>
<dbReference type="GO" id="GO:0003735">
    <property type="term" value="F:structural constituent of ribosome"/>
    <property type="evidence" value="ECO:0007669"/>
    <property type="project" value="TreeGrafter"/>
</dbReference>
<evidence type="ECO:0000313" key="2">
    <source>
        <dbReference type="EMBL" id="GAP43075.1"/>
    </source>
</evidence>
<dbReference type="InterPro" id="IPR044146">
    <property type="entry name" value="S1_Tex"/>
</dbReference>
<dbReference type="InterPro" id="IPR050437">
    <property type="entry name" value="Ribos_protein_bS1-like"/>
</dbReference>
<name>A0A0S7C2L3_9BACT</name>
<proteinExistence type="predicted"/>
<dbReference type="Gene3D" id="2.40.50.140">
    <property type="entry name" value="Nucleic acid-binding proteins"/>
    <property type="match status" value="1"/>
</dbReference>
<dbReference type="Pfam" id="PF12836">
    <property type="entry name" value="HHH_3"/>
    <property type="match status" value="1"/>
</dbReference>
<dbReference type="InterPro" id="IPR041692">
    <property type="entry name" value="HHH_9"/>
</dbReference>
<reference evidence="2" key="1">
    <citation type="journal article" date="2015" name="Genome Announc.">
        <title>Draft Genome Sequence of Bacteroidales Strain TBC1, a Novel Isolate from a Methanogenic Wastewater Treatment System.</title>
        <authorList>
            <person name="Tourlousse D.M."/>
            <person name="Matsuura N."/>
            <person name="Sun L."/>
            <person name="Toyonaga M."/>
            <person name="Kuroda K."/>
            <person name="Ohashi A."/>
            <person name="Cruz R."/>
            <person name="Yamaguchi T."/>
            <person name="Sekiguchi Y."/>
        </authorList>
    </citation>
    <scope>NUCLEOTIDE SEQUENCE [LARGE SCALE GENOMIC DNA]</scope>
    <source>
        <strain evidence="2">TBC1</strain>
    </source>
</reference>
<dbReference type="SUPFAM" id="SSF53098">
    <property type="entry name" value="Ribonuclease H-like"/>
    <property type="match status" value="1"/>
</dbReference>
<accession>A0A0S7C2L3</accession>
<dbReference type="InterPro" id="IPR018974">
    <property type="entry name" value="Tex-like_N"/>
</dbReference>
<dbReference type="InterPro" id="IPR032639">
    <property type="entry name" value="Tex_YqgF"/>
</dbReference>
<dbReference type="InterPro" id="IPR023323">
    <property type="entry name" value="Tex-like_dom_sf"/>
</dbReference>
<dbReference type="InterPro" id="IPR010994">
    <property type="entry name" value="RuvA_2-like"/>
</dbReference>
<dbReference type="PATRIC" id="fig|1678841.3.peg.1379"/>
<dbReference type="SMART" id="SM00732">
    <property type="entry name" value="YqgFc"/>
    <property type="match status" value="1"/>
</dbReference>
<dbReference type="InterPro" id="IPR003029">
    <property type="entry name" value="S1_domain"/>
</dbReference>